<keyword evidence="4" id="KW-1185">Reference proteome</keyword>
<dbReference type="EMBL" id="PPTT01000004">
    <property type="protein sequence ID" value="RDB70815.1"/>
    <property type="molecule type" value="Genomic_DNA"/>
</dbReference>
<dbReference type="Proteomes" id="UP000253817">
    <property type="component" value="Unassembled WGS sequence"/>
</dbReference>
<comment type="caution">
    <text evidence="3">The sequence shown here is derived from an EMBL/GenBank/DDBJ whole genome shotgun (WGS) entry which is preliminary data.</text>
</comment>
<sequence length="163" mass="18356">MTDPFFETKRELYELMQRMKHGQISPPTPAGVTPTEARTMMVIGAFDRADGDVRPGRVAEMMHTTPSAQSQTFKSLEEKGLIERHRASNDYRAVSVSLTEEGARFAAEGRRLHDEHMDNVLAYVGVEDMQHLVRILRKVVEFHERDADGTRKSKPEGGDTPCA</sequence>
<proteinExistence type="predicted"/>
<reference evidence="5" key="2">
    <citation type="submission" date="2018-05" db="EMBL/GenBank/DDBJ databases">
        <title>Genome Sequencing of selected type strains of the family Eggerthellaceae.</title>
        <authorList>
            <person name="Danylec N."/>
            <person name="Stoll D.A."/>
            <person name="Doetsch A."/>
            <person name="Huch M."/>
        </authorList>
    </citation>
    <scope>NUCLEOTIDE SEQUENCE [LARGE SCALE GENOMIC DNA]</scope>
    <source>
        <strain evidence="5">DSM 16107</strain>
    </source>
</reference>
<dbReference type="InterPro" id="IPR036390">
    <property type="entry name" value="WH_DNA-bd_sf"/>
</dbReference>
<dbReference type="AlphaFoldDB" id="A0A3N0IST5"/>
<dbReference type="PANTHER" id="PTHR33164:SF43">
    <property type="entry name" value="HTH-TYPE TRANSCRIPTIONAL REPRESSOR YETL"/>
    <property type="match status" value="1"/>
</dbReference>
<feature type="domain" description="HTH marR-type" evidence="1">
    <location>
        <begin position="9"/>
        <end position="141"/>
    </location>
</feature>
<name>A0A3N0IST5_9ACTN</name>
<accession>A0A3N0IST5</accession>
<dbReference type="PROSITE" id="PS50995">
    <property type="entry name" value="HTH_MARR_2"/>
    <property type="match status" value="1"/>
</dbReference>
<dbReference type="PRINTS" id="PR00598">
    <property type="entry name" value="HTHMARR"/>
</dbReference>
<gene>
    <name evidence="2" type="ORF">C1876_03660</name>
    <name evidence="3" type="ORF">DMP09_16035</name>
</gene>
<dbReference type="InterPro" id="IPR000835">
    <property type="entry name" value="HTH_MarR-typ"/>
</dbReference>
<evidence type="ECO:0000313" key="3">
    <source>
        <dbReference type="EMBL" id="RNM40064.1"/>
    </source>
</evidence>
<dbReference type="InterPro" id="IPR036388">
    <property type="entry name" value="WH-like_DNA-bd_sf"/>
</dbReference>
<dbReference type="InterPro" id="IPR039422">
    <property type="entry name" value="MarR/SlyA-like"/>
</dbReference>
<dbReference type="Proteomes" id="UP000270112">
    <property type="component" value="Unassembled WGS sequence"/>
</dbReference>
<evidence type="ECO:0000259" key="1">
    <source>
        <dbReference type="PROSITE" id="PS50995"/>
    </source>
</evidence>
<organism evidence="3 5">
    <name type="scientific">Eggerthella sinensis</name>
    <dbReference type="NCBI Taxonomy" id="242230"/>
    <lineage>
        <taxon>Bacteria</taxon>
        <taxon>Bacillati</taxon>
        <taxon>Actinomycetota</taxon>
        <taxon>Coriobacteriia</taxon>
        <taxon>Eggerthellales</taxon>
        <taxon>Eggerthellaceae</taxon>
        <taxon>Eggerthella</taxon>
    </lineage>
</organism>
<dbReference type="PANTHER" id="PTHR33164">
    <property type="entry name" value="TRANSCRIPTIONAL REGULATOR, MARR FAMILY"/>
    <property type="match status" value="1"/>
</dbReference>
<dbReference type="EMBL" id="QICC01000110">
    <property type="protein sequence ID" value="RNM40064.1"/>
    <property type="molecule type" value="Genomic_DNA"/>
</dbReference>
<dbReference type="Pfam" id="PF12802">
    <property type="entry name" value="MarR_2"/>
    <property type="match status" value="1"/>
</dbReference>
<dbReference type="OrthoDB" id="3197394at2"/>
<dbReference type="GO" id="GO:0006950">
    <property type="term" value="P:response to stress"/>
    <property type="evidence" value="ECO:0007669"/>
    <property type="project" value="TreeGrafter"/>
</dbReference>
<dbReference type="SMART" id="SM00347">
    <property type="entry name" value="HTH_MARR"/>
    <property type="match status" value="1"/>
</dbReference>
<dbReference type="GO" id="GO:0003700">
    <property type="term" value="F:DNA-binding transcription factor activity"/>
    <property type="evidence" value="ECO:0007669"/>
    <property type="project" value="InterPro"/>
</dbReference>
<evidence type="ECO:0000313" key="2">
    <source>
        <dbReference type="EMBL" id="RDB70815.1"/>
    </source>
</evidence>
<reference evidence="3" key="3">
    <citation type="journal article" date="2019" name="Microbiol. Resour. Announc.">
        <title>Draft Genome Sequences of Type Strains of Gordonibacter faecihominis, Paraeggerthella hongkongensis, Parvibacter caecicola,Slackia equolifaciens, Slackia faecicanis, and Slackia isoflavoniconvertens.</title>
        <authorList>
            <person name="Danylec N."/>
            <person name="Stoll D.A."/>
            <person name="Dotsch A."/>
            <person name="Huch M."/>
        </authorList>
    </citation>
    <scope>NUCLEOTIDE SEQUENCE</scope>
    <source>
        <strain evidence="3">DSM 16107</strain>
    </source>
</reference>
<dbReference type="SUPFAM" id="SSF46785">
    <property type="entry name" value="Winged helix' DNA-binding domain"/>
    <property type="match status" value="1"/>
</dbReference>
<reference evidence="2 4" key="1">
    <citation type="journal article" date="2018" name="Elife">
        <title>Discovery and characterization of a prevalent human gut bacterial enzyme sufficient for the inactivation of a family of plant toxins.</title>
        <authorList>
            <person name="Koppel N."/>
            <person name="Bisanz J.E."/>
            <person name="Pandelia M.E."/>
            <person name="Turnbaugh P.J."/>
            <person name="Balskus E.P."/>
        </authorList>
    </citation>
    <scope>NUCLEOTIDE SEQUENCE [LARGE SCALE GENOMIC DNA]</scope>
    <source>
        <strain evidence="2 4">DSM 16107</strain>
    </source>
</reference>
<dbReference type="RefSeq" id="WP_114545365.1">
    <property type="nucleotide sequence ID" value="NZ_CATYHD010000171.1"/>
</dbReference>
<protein>
    <submittedName>
        <fullName evidence="3">MarR family transcriptional regulator</fullName>
    </submittedName>
</protein>
<evidence type="ECO:0000313" key="4">
    <source>
        <dbReference type="Proteomes" id="UP000253817"/>
    </source>
</evidence>
<dbReference type="Gene3D" id="1.10.10.10">
    <property type="entry name" value="Winged helix-like DNA-binding domain superfamily/Winged helix DNA-binding domain"/>
    <property type="match status" value="1"/>
</dbReference>
<evidence type="ECO:0000313" key="5">
    <source>
        <dbReference type="Proteomes" id="UP000270112"/>
    </source>
</evidence>